<evidence type="ECO:0000256" key="9">
    <source>
        <dbReference type="SAM" id="MobiDB-lite"/>
    </source>
</evidence>
<evidence type="ECO:0000256" key="2">
    <source>
        <dbReference type="ARBA" id="ARBA00006181"/>
    </source>
</evidence>
<dbReference type="GO" id="GO:0006364">
    <property type="term" value="P:rRNA processing"/>
    <property type="evidence" value="ECO:0007669"/>
    <property type="project" value="TreeGrafter"/>
</dbReference>
<evidence type="ECO:0000256" key="6">
    <source>
        <dbReference type="ARBA" id="ARBA00022759"/>
    </source>
</evidence>
<protein>
    <recommendedName>
        <fullName evidence="8">Ribonuclease P protein subunit</fullName>
    </recommendedName>
</protein>
<dbReference type="Pfam" id="PF01868">
    <property type="entry name" value="RNase_P-MRP_p29"/>
    <property type="match status" value="1"/>
</dbReference>
<sequence>MLEKEKFITRRLLAEAHPPKAAQRIFSDKIDHRKLFLRPNSPPPDDARAIRRSAREVREQRKLKKPLKPKPLSARERRELKVYRVPPGSKKYATFAPLHNVWLAHIHSVLGDGLYNGGLAVAANLTSAEFLGAKVTVSRSSCPSRVGVGGIIIKDSKFVFELVTEKNAIKTIPKEGTVFKLEISPPVTEAPVEASKRDPLAVEIHGDKFQHRPADRSNKKFKTHFSTSL</sequence>
<gene>
    <name evidence="10" type="ORF">MKZ38_005342</name>
</gene>
<dbReference type="HAMAP" id="MF_00754">
    <property type="entry name" value="RNase_P_1"/>
    <property type="match status" value="1"/>
</dbReference>
<dbReference type="InterPro" id="IPR016848">
    <property type="entry name" value="RNase_P/MRP_Rpp29-subunit"/>
</dbReference>
<dbReference type="Proteomes" id="UP001201980">
    <property type="component" value="Unassembled WGS sequence"/>
</dbReference>
<dbReference type="GO" id="GO:0005634">
    <property type="term" value="C:nucleus"/>
    <property type="evidence" value="ECO:0007669"/>
    <property type="project" value="UniProtKB-SubCell"/>
</dbReference>
<dbReference type="GO" id="GO:0004519">
    <property type="term" value="F:endonuclease activity"/>
    <property type="evidence" value="ECO:0007669"/>
    <property type="project" value="UniProtKB-KW"/>
</dbReference>
<evidence type="ECO:0000256" key="4">
    <source>
        <dbReference type="ARBA" id="ARBA00022694"/>
    </source>
</evidence>
<evidence type="ECO:0000256" key="8">
    <source>
        <dbReference type="PIRNR" id="PIRNR027081"/>
    </source>
</evidence>
<evidence type="ECO:0000313" key="10">
    <source>
        <dbReference type="EMBL" id="KAJ2905466.1"/>
    </source>
</evidence>
<dbReference type="GO" id="GO:0000172">
    <property type="term" value="C:ribonuclease MRP complex"/>
    <property type="evidence" value="ECO:0007669"/>
    <property type="project" value="InterPro"/>
</dbReference>
<evidence type="ECO:0000313" key="11">
    <source>
        <dbReference type="Proteomes" id="UP001201980"/>
    </source>
</evidence>
<keyword evidence="5" id="KW-0540">Nuclease</keyword>
<keyword evidence="6" id="KW-0255">Endonuclease</keyword>
<dbReference type="GO" id="GO:0030677">
    <property type="term" value="C:ribonuclease P complex"/>
    <property type="evidence" value="ECO:0007669"/>
    <property type="project" value="InterPro"/>
</dbReference>
<comment type="subcellular location">
    <subcellularLocation>
        <location evidence="1">Nucleus</location>
    </subcellularLocation>
</comment>
<keyword evidence="8" id="KW-0539">Nucleus</keyword>
<dbReference type="InterPro" id="IPR023534">
    <property type="entry name" value="Rof/RNase_P-like"/>
</dbReference>
<dbReference type="SUPFAM" id="SSF101744">
    <property type="entry name" value="Rof/RNase P subunit-like"/>
    <property type="match status" value="1"/>
</dbReference>
<dbReference type="GO" id="GO:0033204">
    <property type="term" value="F:ribonuclease P RNA binding"/>
    <property type="evidence" value="ECO:0007669"/>
    <property type="project" value="InterPro"/>
</dbReference>
<dbReference type="PANTHER" id="PTHR13348">
    <property type="entry name" value="RIBONUCLEASE P SUBUNIT P29"/>
    <property type="match status" value="1"/>
</dbReference>
<evidence type="ECO:0000256" key="7">
    <source>
        <dbReference type="ARBA" id="ARBA00022801"/>
    </source>
</evidence>
<dbReference type="Gene3D" id="2.30.30.210">
    <property type="entry name" value="Ribonuclease P/MRP, subunit p29"/>
    <property type="match status" value="1"/>
</dbReference>
<dbReference type="PIRSF" id="PIRSF027081">
    <property type="entry name" value="RNase_P/MRP_p29_subunit"/>
    <property type="match status" value="1"/>
</dbReference>
<name>A0AAD5RXP6_9PEZI</name>
<keyword evidence="7" id="KW-0378">Hydrolase</keyword>
<evidence type="ECO:0000256" key="3">
    <source>
        <dbReference type="ARBA" id="ARBA00022490"/>
    </source>
</evidence>
<dbReference type="EMBL" id="JAKWBI020000031">
    <property type="protein sequence ID" value="KAJ2905466.1"/>
    <property type="molecule type" value="Genomic_DNA"/>
</dbReference>
<keyword evidence="11" id="KW-1185">Reference proteome</keyword>
<comment type="caution">
    <text evidence="10">The sequence shown here is derived from an EMBL/GenBank/DDBJ whole genome shotgun (WGS) entry which is preliminary data.</text>
</comment>
<feature type="region of interest" description="Disordered" evidence="9">
    <location>
        <begin position="208"/>
        <end position="229"/>
    </location>
</feature>
<evidence type="ECO:0000256" key="5">
    <source>
        <dbReference type="ARBA" id="ARBA00022722"/>
    </source>
</evidence>
<accession>A0AAD5RXP6</accession>
<feature type="compositionally biased region" description="Basic and acidic residues" evidence="9">
    <location>
        <begin position="45"/>
        <end position="60"/>
    </location>
</feature>
<comment type="similarity">
    <text evidence="2">Belongs to the eukaryotic/archaeal RNase P protein component 1 family.</text>
</comment>
<dbReference type="InterPro" id="IPR023538">
    <property type="entry name" value="RNP1"/>
</dbReference>
<dbReference type="AlphaFoldDB" id="A0AAD5RXP6"/>
<keyword evidence="3" id="KW-0963">Cytoplasm</keyword>
<keyword evidence="4 8" id="KW-0819">tRNA processing</keyword>
<proteinExistence type="inferred from homology"/>
<organism evidence="10 11">
    <name type="scientific">Zalerion maritima</name>
    <dbReference type="NCBI Taxonomy" id="339359"/>
    <lineage>
        <taxon>Eukaryota</taxon>
        <taxon>Fungi</taxon>
        <taxon>Dikarya</taxon>
        <taxon>Ascomycota</taxon>
        <taxon>Pezizomycotina</taxon>
        <taxon>Sordariomycetes</taxon>
        <taxon>Lulworthiomycetidae</taxon>
        <taxon>Lulworthiales</taxon>
        <taxon>Lulworthiaceae</taxon>
        <taxon>Zalerion</taxon>
    </lineage>
</organism>
<reference evidence="10" key="1">
    <citation type="submission" date="2022-07" db="EMBL/GenBank/DDBJ databases">
        <title>Draft genome sequence of Zalerion maritima ATCC 34329, a (micro)plastics degrading marine fungus.</title>
        <authorList>
            <person name="Paco A."/>
            <person name="Goncalves M.F.M."/>
            <person name="Rocha-Santos T.A.P."/>
            <person name="Alves A."/>
        </authorList>
    </citation>
    <scope>NUCLEOTIDE SEQUENCE</scope>
    <source>
        <strain evidence="10">ATCC 34329</strain>
    </source>
</reference>
<dbReference type="InterPro" id="IPR002730">
    <property type="entry name" value="Rpp29/RNP1"/>
</dbReference>
<dbReference type="GO" id="GO:0001682">
    <property type="term" value="P:tRNA 5'-leader removal"/>
    <property type="evidence" value="ECO:0007669"/>
    <property type="project" value="InterPro"/>
</dbReference>
<dbReference type="SMART" id="SM00538">
    <property type="entry name" value="POP4"/>
    <property type="match status" value="1"/>
</dbReference>
<feature type="compositionally biased region" description="Basic and acidic residues" evidence="9">
    <location>
        <begin position="208"/>
        <end position="218"/>
    </location>
</feature>
<dbReference type="GO" id="GO:0016787">
    <property type="term" value="F:hydrolase activity"/>
    <property type="evidence" value="ECO:0007669"/>
    <property type="project" value="UniProtKB-KW"/>
</dbReference>
<dbReference type="PANTHER" id="PTHR13348:SF0">
    <property type="entry name" value="RIBONUCLEASE P PROTEIN SUBUNIT P29"/>
    <property type="match status" value="1"/>
</dbReference>
<dbReference type="InterPro" id="IPR036980">
    <property type="entry name" value="RNase_P/MRP_Rpp29_sf"/>
</dbReference>
<evidence type="ECO:0000256" key="1">
    <source>
        <dbReference type="ARBA" id="ARBA00004123"/>
    </source>
</evidence>
<feature type="region of interest" description="Disordered" evidence="9">
    <location>
        <begin position="35"/>
        <end position="71"/>
    </location>
</feature>